<dbReference type="AlphaFoldDB" id="A0A919UNG5"/>
<dbReference type="EMBL" id="BOOA01000083">
    <property type="protein sequence ID" value="GIH28486.1"/>
    <property type="molecule type" value="Genomic_DNA"/>
</dbReference>
<sequence length="284" mass="30449">MSGMQPIPKTSAPSHWIQLGRCGTSRGGLPLREDSGLHLSALSREAVTYALLSMVPALVKDIPNRPGDDELRAALRTYALLPEGGRPRRPELPKQLEKALGWLEEASLPPADLAEPRVIRLALDSIALTFAGKPAATTTVWRKRAILHHMMESVVELTLLPSNPLHAVKWKRPVASAAVDPGTVVNPAQARPARRGQAGGPNVGVGWSPCSGARVTRLCAWKRSPRFDARTATSGGGMRLDHPRTRSSASEHCTHIDEYGTAADGGLFRTGKGSRYSASACSQI</sequence>
<protein>
    <submittedName>
        <fullName evidence="2">Uncharacterized protein</fullName>
    </submittedName>
</protein>
<reference evidence="2" key="1">
    <citation type="submission" date="2021-01" db="EMBL/GenBank/DDBJ databases">
        <title>Whole genome shotgun sequence of Acrocarpospora phusangensis NBRC 108782.</title>
        <authorList>
            <person name="Komaki H."/>
            <person name="Tamura T."/>
        </authorList>
    </citation>
    <scope>NUCLEOTIDE SEQUENCE</scope>
    <source>
        <strain evidence="2">NBRC 108782</strain>
    </source>
</reference>
<gene>
    <name evidence="2" type="ORF">Aph01nite_67960</name>
</gene>
<keyword evidence="3" id="KW-1185">Reference proteome</keyword>
<evidence type="ECO:0000313" key="2">
    <source>
        <dbReference type="EMBL" id="GIH28486.1"/>
    </source>
</evidence>
<evidence type="ECO:0000313" key="3">
    <source>
        <dbReference type="Proteomes" id="UP000640052"/>
    </source>
</evidence>
<accession>A0A919UNG5</accession>
<organism evidence="2 3">
    <name type="scientific">Acrocarpospora phusangensis</name>
    <dbReference type="NCBI Taxonomy" id="1070424"/>
    <lineage>
        <taxon>Bacteria</taxon>
        <taxon>Bacillati</taxon>
        <taxon>Actinomycetota</taxon>
        <taxon>Actinomycetes</taxon>
        <taxon>Streptosporangiales</taxon>
        <taxon>Streptosporangiaceae</taxon>
        <taxon>Acrocarpospora</taxon>
    </lineage>
</organism>
<comment type="caution">
    <text evidence="2">The sequence shown here is derived from an EMBL/GenBank/DDBJ whole genome shotgun (WGS) entry which is preliminary data.</text>
</comment>
<name>A0A919UNG5_9ACTN</name>
<proteinExistence type="predicted"/>
<evidence type="ECO:0000256" key="1">
    <source>
        <dbReference type="SAM" id="MobiDB-lite"/>
    </source>
</evidence>
<feature type="region of interest" description="Disordered" evidence="1">
    <location>
        <begin position="230"/>
        <end position="251"/>
    </location>
</feature>
<dbReference type="Proteomes" id="UP000640052">
    <property type="component" value="Unassembled WGS sequence"/>
</dbReference>